<feature type="region of interest" description="Disordered" evidence="1">
    <location>
        <begin position="44"/>
        <end position="183"/>
    </location>
</feature>
<proteinExistence type="predicted"/>
<name>A0ABU6YWQ9_9FABA</name>
<feature type="compositionally biased region" description="Low complexity" evidence="1">
    <location>
        <begin position="86"/>
        <end position="95"/>
    </location>
</feature>
<evidence type="ECO:0000313" key="2">
    <source>
        <dbReference type="EMBL" id="MED6214162.1"/>
    </source>
</evidence>
<sequence>QRVRLRRCRSCKAACSPEDHRARQTLTRSYHQCAEVPGKTRAYMLPPGQKIPPAPKVPGADHRGMTNTNQWEIHGSVQPRMDASGDPEPGAAEPVAPAPGDPEPGDPELVAPEPAPALAPAPRPARHGPLSGGHPPADATKERANHTREDPGERAAQADPARPPVPQEPDLPTGCTTPDRTETAVGLDEATVVNMHLVYVQGLRRNVLPRSELPDNAVHLGDMQECDGRPMRAEDSCIHPSFAAPTVLPGTSAGTRRPAQPSPMTTGHSGRDPPTVAATHVNSRIRGVWEQHPPYDLHDIAAGVLHESLLRGILTHTLTDPRSC</sequence>
<keyword evidence="3" id="KW-1185">Reference proteome</keyword>
<organism evidence="2 3">
    <name type="scientific">Stylosanthes scabra</name>
    <dbReference type="NCBI Taxonomy" id="79078"/>
    <lineage>
        <taxon>Eukaryota</taxon>
        <taxon>Viridiplantae</taxon>
        <taxon>Streptophyta</taxon>
        <taxon>Embryophyta</taxon>
        <taxon>Tracheophyta</taxon>
        <taxon>Spermatophyta</taxon>
        <taxon>Magnoliopsida</taxon>
        <taxon>eudicotyledons</taxon>
        <taxon>Gunneridae</taxon>
        <taxon>Pentapetalae</taxon>
        <taxon>rosids</taxon>
        <taxon>fabids</taxon>
        <taxon>Fabales</taxon>
        <taxon>Fabaceae</taxon>
        <taxon>Papilionoideae</taxon>
        <taxon>50 kb inversion clade</taxon>
        <taxon>dalbergioids sensu lato</taxon>
        <taxon>Dalbergieae</taxon>
        <taxon>Pterocarpus clade</taxon>
        <taxon>Stylosanthes</taxon>
    </lineage>
</organism>
<feature type="compositionally biased region" description="Basic and acidic residues" evidence="1">
    <location>
        <begin position="139"/>
        <end position="153"/>
    </location>
</feature>
<feature type="region of interest" description="Disordered" evidence="1">
    <location>
        <begin position="245"/>
        <end position="274"/>
    </location>
</feature>
<dbReference type="EMBL" id="JASCZI010244425">
    <property type="protein sequence ID" value="MED6214162.1"/>
    <property type="molecule type" value="Genomic_DNA"/>
</dbReference>
<protein>
    <submittedName>
        <fullName evidence="2">Uncharacterized protein</fullName>
    </submittedName>
</protein>
<feature type="non-terminal residue" evidence="2">
    <location>
        <position position="1"/>
    </location>
</feature>
<reference evidence="2 3" key="1">
    <citation type="journal article" date="2023" name="Plants (Basel)">
        <title>Bridging the Gap: Combining Genomics and Transcriptomics Approaches to Understand Stylosanthes scabra, an Orphan Legume from the Brazilian Caatinga.</title>
        <authorList>
            <person name="Ferreira-Neto J.R.C."/>
            <person name="da Silva M.D."/>
            <person name="Binneck E."/>
            <person name="de Melo N.F."/>
            <person name="da Silva R.H."/>
            <person name="de Melo A.L.T.M."/>
            <person name="Pandolfi V."/>
            <person name="Bustamante F.O."/>
            <person name="Brasileiro-Vidal A.C."/>
            <person name="Benko-Iseppon A.M."/>
        </authorList>
    </citation>
    <scope>NUCLEOTIDE SEQUENCE [LARGE SCALE GENOMIC DNA]</scope>
    <source>
        <tissue evidence="2">Leaves</tissue>
    </source>
</reference>
<feature type="compositionally biased region" description="Pro residues" evidence="1">
    <location>
        <begin position="113"/>
        <end position="123"/>
    </location>
</feature>
<comment type="caution">
    <text evidence="2">The sequence shown here is derived from an EMBL/GenBank/DDBJ whole genome shotgun (WGS) entry which is preliminary data.</text>
</comment>
<dbReference type="Proteomes" id="UP001341840">
    <property type="component" value="Unassembled WGS sequence"/>
</dbReference>
<gene>
    <name evidence="2" type="ORF">PIB30_100208</name>
</gene>
<evidence type="ECO:0000256" key="1">
    <source>
        <dbReference type="SAM" id="MobiDB-lite"/>
    </source>
</evidence>
<evidence type="ECO:0000313" key="3">
    <source>
        <dbReference type="Proteomes" id="UP001341840"/>
    </source>
</evidence>
<accession>A0ABU6YWQ9</accession>